<protein>
    <submittedName>
        <fullName evidence="1">Uncharacterized protein</fullName>
    </submittedName>
</protein>
<accession>A0A0C2VYP6</accession>
<proteinExistence type="predicted"/>
<reference evidence="2" key="2">
    <citation type="submission" date="2015-01" db="EMBL/GenBank/DDBJ databases">
        <title>Evolutionary Origins and Diversification of the Mycorrhizal Mutualists.</title>
        <authorList>
            <consortium name="DOE Joint Genome Institute"/>
            <consortium name="Mycorrhizal Genomics Consortium"/>
            <person name="Kohler A."/>
            <person name="Kuo A."/>
            <person name="Nagy L.G."/>
            <person name="Floudas D."/>
            <person name="Copeland A."/>
            <person name="Barry K.W."/>
            <person name="Cichocki N."/>
            <person name="Veneault-Fourrey C."/>
            <person name="LaButti K."/>
            <person name="Lindquist E.A."/>
            <person name="Lipzen A."/>
            <person name="Lundell T."/>
            <person name="Morin E."/>
            <person name="Murat C."/>
            <person name="Riley R."/>
            <person name="Ohm R."/>
            <person name="Sun H."/>
            <person name="Tunlid A."/>
            <person name="Henrissat B."/>
            <person name="Grigoriev I.V."/>
            <person name="Hibbett D.S."/>
            <person name="Martin F."/>
        </authorList>
    </citation>
    <scope>NUCLEOTIDE SEQUENCE [LARGE SCALE GENOMIC DNA]</scope>
    <source>
        <strain evidence="2">MAFF 305830</strain>
    </source>
</reference>
<evidence type="ECO:0000313" key="1">
    <source>
        <dbReference type="EMBL" id="KIM19448.1"/>
    </source>
</evidence>
<dbReference type="HOGENOM" id="CLU_2401043_0_0_1"/>
<keyword evidence="2" id="KW-1185">Reference proteome</keyword>
<dbReference type="EMBL" id="KN824697">
    <property type="protein sequence ID" value="KIM19448.1"/>
    <property type="molecule type" value="Genomic_DNA"/>
</dbReference>
<gene>
    <name evidence="1" type="ORF">M408DRAFT_226733</name>
</gene>
<name>A0A0C2VYP6_SERVB</name>
<dbReference type="OrthoDB" id="2013972at2759"/>
<sequence>MEGILAYDKKCAQEHLALYITSPMSDAKDTPKELYALPHASLAEEGGRLDEQHNILKTLLDGLSPCSDVVAKVMMDGEAHTKSVLDLGSGSGA</sequence>
<evidence type="ECO:0000313" key="2">
    <source>
        <dbReference type="Proteomes" id="UP000054097"/>
    </source>
</evidence>
<organism evidence="1 2">
    <name type="scientific">Serendipita vermifera MAFF 305830</name>
    <dbReference type="NCBI Taxonomy" id="933852"/>
    <lineage>
        <taxon>Eukaryota</taxon>
        <taxon>Fungi</taxon>
        <taxon>Dikarya</taxon>
        <taxon>Basidiomycota</taxon>
        <taxon>Agaricomycotina</taxon>
        <taxon>Agaricomycetes</taxon>
        <taxon>Sebacinales</taxon>
        <taxon>Serendipitaceae</taxon>
        <taxon>Serendipita</taxon>
    </lineage>
</organism>
<dbReference type="Proteomes" id="UP000054097">
    <property type="component" value="Unassembled WGS sequence"/>
</dbReference>
<reference evidence="1 2" key="1">
    <citation type="submission" date="2014-04" db="EMBL/GenBank/DDBJ databases">
        <authorList>
            <consortium name="DOE Joint Genome Institute"/>
            <person name="Kuo A."/>
            <person name="Zuccaro A."/>
            <person name="Kohler A."/>
            <person name="Nagy L.G."/>
            <person name="Floudas D."/>
            <person name="Copeland A."/>
            <person name="Barry K.W."/>
            <person name="Cichocki N."/>
            <person name="Veneault-Fourrey C."/>
            <person name="LaButti K."/>
            <person name="Lindquist E.A."/>
            <person name="Lipzen A."/>
            <person name="Lundell T."/>
            <person name="Morin E."/>
            <person name="Murat C."/>
            <person name="Sun H."/>
            <person name="Tunlid A."/>
            <person name="Henrissat B."/>
            <person name="Grigoriev I.V."/>
            <person name="Hibbett D.S."/>
            <person name="Martin F."/>
            <person name="Nordberg H.P."/>
            <person name="Cantor M.N."/>
            <person name="Hua S.X."/>
        </authorList>
    </citation>
    <scope>NUCLEOTIDE SEQUENCE [LARGE SCALE GENOMIC DNA]</scope>
    <source>
        <strain evidence="1 2">MAFF 305830</strain>
    </source>
</reference>
<dbReference type="AlphaFoldDB" id="A0A0C2VYP6"/>